<evidence type="ECO:0000313" key="1">
    <source>
        <dbReference type="EMBL" id="SJL18175.1"/>
    </source>
</evidence>
<reference evidence="2" key="1">
    <citation type="journal article" date="2017" name="Nat. Ecol. Evol.">
        <title>Genome expansion and lineage-specific genetic innovations in the forest pathogenic fungi Armillaria.</title>
        <authorList>
            <person name="Sipos G."/>
            <person name="Prasanna A.N."/>
            <person name="Walter M.C."/>
            <person name="O'Connor E."/>
            <person name="Balint B."/>
            <person name="Krizsan K."/>
            <person name="Kiss B."/>
            <person name="Hess J."/>
            <person name="Varga T."/>
            <person name="Slot J."/>
            <person name="Riley R."/>
            <person name="Boka B."/>
            <person name="Rigling D."/>
            <person name="Barry K."/>
            <person name="Lee J."/>
            <person name="Mihaltcheva S."/>
            <person name="LaButti K."/>
            <person name="Lipzen A."/>
            <person name="Waldron R."/>
            <person name="Moloney N.M."/>
            <person name="Sperisen C."/>
            <person name="Kredics L."/>
            <person name="Vagvoelgyi C."/>
            <person name="Patrignani A."/>
            <person name="Fitzpatrick D."/>
            <person name="Nagy I."/>
            <person name="Doyle S."/>
            <person name="Anderson J.B."/>
            <person name="Grigoriev I.V."/>
            <person name="Gueldener U."/>
            <person name="Muensterkoetter M."/>
            <person name="Nagy L.G."/>
        </authorList>
    </citation>
    <scope>NUCLEOTIDE SEQUENCE [LARGE SCALE GENOMIC DNA]</scope>
    <source>
        <strain evidence="2">C18/9</strain>
    </source>
</reference>
<evidence type="ECO:0000313" key="2">
    <source>
        <dbReference type="Proteomes" id="UP000219338"/>
    </source>
</evidence>
<organism evidence="1 2">
    <name type="scientific">Armillaria ostoyae</name>
    <name type="common">Armillaria root rot fungus</name>
    <dbReference type="NCBI Taxonomy" id="47428"/>
    <lineage>
        <taxon>Eukaryota</taxon>
        <taxon>Fungi</taxon>
        <taxon>Dikarya</taxon>
        <taxon>Basidiomycota</taxon>
        <taxon>Agaricomycotina</taxon>
        <taxon>Agaricomycetes</taxon>
        <taxon>Agaricomycetidae</taxon>
        <taxon>Agaricales</taxon>
        <taxon>Marasmiineae</taxon>
        <taxon>Physalacriaceae</taxon>
        <taxon>Armillaria</taxon>
    </lineage>
</organism>
<keyword evidence="2" id="KW-1185">Reference proteome</keyword>
<dbReference type="AlphaFoldDB" id="A0A284SB15"/>
<proteinExistence type="predicted"/>
<dbReference type="EMBL" id="FUEG01000054">
    <property type="protein sequence ID" value="SJL18175.1"/>
    <property type="molecule type" value="Genomic_DNA"/>
</dbReference>
<name>A0A284SB15_ARMOS</name>
<protein>
    <submittedName>
        <fullName evidence="1">Uncharacterized protein</fullName>
    </submittedName>
</protein>
<sequence>MDHERCYFQSYEIGILADALSFSSPNIGTQAGLCNSPALLNAQNYISNPKFRYSSWKTVMGRSARGRTRRWRRTNARRCWRQGYNRGHIQCSCIMSHEGMETGIKVTACRLSLAGAKEPTRSDGRRRRKGWSSSKFERVITSISNEESQRKPILNCHAKRVAAGKPFEVYLVLPLVDYLDKAQDSMLVTFIARGSTRKKSQRACWSPDAMIAPRAGRLAKGSLLKYNKFTLSNLSLNARTHHDGAMRERSERMEPTFANLGCDGSSTNRSMTIRQKVVSQAKTEQ</sequence>
<dbReference type="Proteomes" id="UP000219338">
    <property type="component" value="Unassembled WGS sequence"/>
</dbReference>
<accession>A0A284SB15</accession>
<gene>
    <name evidence="1" type="ORF">ARMOST_21752</name>
</gene>